<name>A0A7I8W9L0_9ANNE</name>
<dbReference type="SMART" id="SM00389">
    <property type="entry name" value="HOX"/>
    <property type="match status" value="1"/>
</dbReference>
<dbReference type="InterPro" id="IPR001356">
    <property type="entry name" value="HD"/>
</dbReference>
<keyword evidence="2" id="KW-0217">Developmental protein</keyword>
<reference evidence="11 12" key="1">
    <citation type="submission" date="2020-08" db="EMBL/GenBank/DDBJ databases">
        <authorList>
            <person name="Hejnol A."/>
        </authorList>
    </citation>
    <scope>NUCLEOTIDE SEQUENCE [LARGE SCALE GENOMIC DNA]</scope>
</reference>
<dbReference type="AlphaFoldDB" id="A0A7I8W9L0"/>
<dbReference type="GO" id="GO:0000977">
    <property type="term" value="F:RNA polymerase II transcription regulatory region sequence-specific DNA binding"/>
    <property type="evidence" value="ECO:0007669"/>
    <property type="project" value="TreeGrafter"/>
</dbReference>
<comment type="caution">
    <text evidence="11">The sequence shown here is derived from an EMBL/GenBank/DDBJ whole genome shotgun (WGS) entry which is preliminary data.</text>
</comment>
<dbReference type="GO" id="GO:0000981">
    <property type="term" value="F:DNA-binding transcription factor activity, RNA polymerase II-specific"/>
    <property type="evidence" value="ECO:0007669"/>
    <property type="project" value="InterPro"/>
</dbReference>
<feature type="domain" description="Homeobox" evidence="9">
    <location>
        <begin position="48"/>
        <end position="108"/>
    </location>
</feature>
<evidence type="ECO:0000256" key="8">
    <source>
        <dbReference type="SAM" id="MobiDB-lite"/>
    </source>
</evidence>
<evidence type="ECO:0000313" key="11">
    <source>
        <dbReference type="EMBL" id="CAD5124797.1"/>
    </source>
</evidence>
<evidence type="ECO:0000256" key="4">
    <source>
        <dbReference type="ARBA" id="ARBA00023155"/>
    </source>
</evidence>
<dbReference type="OrthoDB" id="6159439at2759"/>
<dbReference type="PROSITE" id="PS50071">
    <property type="entry name" value="HOMEOBOX_2"/>
    <property type="match status" value="1"/>
</dbReference>
<dbReference type="PANTHER" id="PTHR24329">
    <property type="entry name" value="HOMEOBOX PROTEIN ARISTALESS"/>
    <property type="match status" value="1"/>
</dbReference>
<feature type="compositionally biased region" description="Basic and acidic residues" evidence="8">
    <location>
        <begin position="1"/>
        <end position="13"/>
    </location>
</feature>
<keyword evidence="12" id="KW-1185">Reference proteome</keyword>
<dbReference type="InterPro" id="IPR009057">
    <property type="entry name" value="Homeodomain-like_sf"/>
</dbReference>
<dbReference type="SUPFAM" id="SSF46689">
    <property type="entry name" value="Homeodomain-like"/>
    <property type="match status" value="1"/>
</dbReference>
<feature type="region of interest" description="Disordered" evidence="8">
    <location>
        <begin position="1"/>
        <end position="50"/>
    </location>
</feature>
<comment type="subcellular location">
    <subcellularLocation>
        <location evidence="1 6 7">Nucleus</location>
    </subcellularLocation>
</comment>
<evidence type="ECO:0000313" key="12">
    <source>
        <dbReference type="Proteomes" id="UP000549394"/>
    </source>
</evidence>
<proteinExistence type="predicted"/>
<dbReference type="InterPro" id="IPR050649">
    <property type="entry name" value="Paired_Homeobox_TFs"/>
</dbReference>
<dbReference type="Pfam" id="PF00046">
    <property type="entry name" value="Homeodomain"/>
    <property type="match status" value="1"/>
</dbReference>
<evidence type="ECO:0000256" key="6">
    <source>
        <dbReference type="PROSITE-ProRule" id="PRU00108"/>
    </source>
</evidence>
<feature type="region of interest" description="Disordered" evidence="8">
    <location>
        <begin position="184"/>
        <end position="203"/>
    </location>
</feature>
<dbReference type="Gene3D" id="1.10.10.60">
    <property type="entry name" value="Homeodomain-like"/>
    <property type="match status" value="1"/>
</dbReference>
<dbReference type="FunFam" id="1.10.10.60:FF:000102">
    <property type="entry name" value="Aristaless related homeobox"/>
    <property type="match status" value="1"/>
</dbReference>
<evidence type="ECO:0000256" key="1">
    <source>
        <dbReference type="ARBA" id="ARBA00004123"/>
    </source>
</evidence>
<dbReference type="Proteomes" id="UP000549394">
    <property type="component" value="Unassembled WGS sequence"/>
</dbReference>
<feature type="DNA-binding region" description="Homeobox" evidence="6">
    <location>
        <begin position="50"/>
        <end position="109"/>
    </location>
</feature>
<keyword evidence="3 6" id="KW-0238">DNA-binding</keyword>
<keyword evidence="4 6" id="KW-0371">Homeobox</keyword>
<dbReference type="GO" id="GO:0005634">
    <property type="term" value="C:nucleus"/>
    <property type="evidence" value="ECO:0007669"/>
    <property type="project" value="UniProtKB-SubCell"/>
</dbReference>
<evidence type="ECO:0000256" key="7">
    <source>
        <dbReference type="RuleBase" id="RU000682"/>
    </source>
</evidence>
<keyword evidence="5 6" id="KW-0539">Nucleus</keyword>
<evidence type="ECO:0000259" key="10">
    <source>
        <dbReference type="PROSITE" id="PS50803"/>
    </source>
</evidence>
<evidence type="ECO:0000256" key="2">
    <source>
        <dbReference type="ARBA" id="ARBA00022473"/>
    </source>
</evidence>
<dbReference type="InterPro" id="IPR003654">
    <property type="entry name" value="OAR_dom"/>
</dbReference>
<dbReference type="PANTHER" id="PTHR24329:SF543">
    <property type="entry name" value="FI01017P-RELATED"/>
    <property type="match status" value="1"/>
</dbReference>
<protein>
    <submittedName>
        <fullName evidence="11">DgyrCDS13059</fullName>
    </submittedName>
</protein>
<evidence type="ECO:0000259" key="9">
    <source>
        <dbReference type="PROSITE" id="PS50071"/>
    </source>
</evidence>
<dbReference type="InterPro" id="IPR017970">
    <property type="entry name" value="Homeobox_CS"/>
</dbReference>
<organism evidence="11 12">
    <name type="scientific">Dimorphilus gyrociliatus</name>
    <dbReference type="NCBI Taxonomy" id="2664684"/>
    <lineage>
        <taxon>Eukaryota</taxon>
        <taxon>Metazoa</taxon>
        <taxon>Spiralia</taxon>
        <taxon>Lophotrochozoa</taxon>
        <taxon>Annelida</taxon>
        <taxon>Polychaeta</taxon>
        <taxon>Polychaeta incertae sedis</taxon>
        <taxon>Dinophilidae</taxon>
        <taxon>Dimorphilus</taxon>
    </lineage>
</organism>
<dbReference type="PROSITE" id="PS00027">
    <property type="entry name" value="HOMEOBOX_1"/>
    <property type="match status" value="1"/>
</dbReference>
<accession>A0A7I8W9L0</accession>
<dbReference type="CDD" id="cd00086">
    <property type="entry name" value="homeodomain"/>
    <property type="match status" value="1"/>
</dbReference>
<dbReference type="PROSITE" id="PS50803">
    <property type="entry name" value="OAR"/>
    <property type="match status" value="1"/>
</dbReference>
<sequence length="229" mass="26842">MNERLSREQREEGGNDETGNIEREDEEEIVVDLEKQDENSTEEDTNKRKQRRYRTTFTSFQLEELERAFQKTHYPDVFMREELAMRIDLTEARVQVWFQNRRAKWRKKEKVAPQSAVYGSPCVAFPPLPPIPLGSRPFFQEVPRIPLIHPYPIGSLHPSLNPFSILRPTPPSFQQILASMSSALRSRFEESSPPTSEEREKKDVLDMRMPSSISALRMKAREFEMKMNV</sequence>
<evidence type="ECO:0000256" key="3">
    <source>
        <dbReference type="ARBA" id="ARBA00023125"/>
    </source>
</evidence>
<dbReference type="EMBL" id="CAJFCJ010000023">
    <property type="protein sequence ID" value="CAD5124797.1"/>
    <property type="molecule type" value="Genomic_DNA"/>
</dbReference>
<gene>
    <name evidence="11" type="ORF">DGYR_LOCUS12284</name>
</gene>
<feature type="compositionally biased region" description="Basic and acidic residues" evidence="8">
    <location>
        <begin position="186"/>
        <end position="203"/>
    </location>
</feature>
<feature type="domain" description="OAR" evidence="10">
    <location>
        <begin position="211"/>
        <end position="224"/>
    </location>
</feature>
<evidence type="ECO:0000256" key="5">
    <source>
        <dbReference type="ARBA" id="ARBA00023242"/>
    </source>
</evidence>